<dbReference type="AlphaFoldDB" id="A0A1M6FC37"/>
<feature type="domain" description="Secretion system C-terminal sorting" evidence="3">
    <location>
        <begin position="177"/>
        <end position="239"/>
    </location>
</feature>
<evidence type="ECO:0000256" key="1">
    <source>
        <dbReference type="ARBA" id="ARBA00022729"/>
    </source>
</evidence>
<organism evidence="4 5">
    <name type="scientific">Aequorivita viscosa</name>
    <dbReference type="NCBI Taxonomy" id="797419"/>
    <lineage>
        <taxon>Bacteria</taxon>
        <taxon>Pseudomonadati</taxon>
        <taxon>Bacteroidota</taxon>
        <taxon>Flavobacteriia</taxon>
        <taxon>Flavobacteriales</taxon>
        <taxon>Flavobacteriaceae</taxon>
        <taxon>Aequorivita</taxon>
    </lineage>
</organism>
<evidence type="ECO:0000313" key="5">
    <source>
        <dbReference type="Proteomes" id="UP000184172"/>
    </source>
</evidence>
<feature type="chain" id="PRO_5009917364" evidence="2">
    <location>
        <begin position="19"/>
        <end position="246"/>
    </location>
</feature>
<dbReference type="Pfam" id="PF18962">
    <property type="entry name" value="Por_Secre_tail"/>
    <property type="match status" value="1"/>
</dbReference>
<gene>
    <name evidence="4" type="ORF">SAMN04487908_107103</name>
</gene>
<dbReference type="NCBIfam" id="TIGR04183">
    <property type="entry name" value="Por_Secre_tail"/>
    <property type="match status" value="1"/>
</dbReference>
<sequence length="246" mass="26997">MKKILLLLSVMLSSMTYAQGHETFDNLDLTGNSYTDGTFVGQDGITWTFGQSRGDLELNGKAITLGRNRDNPMFLESETLSNGIGTLQFSYSQAFSTNVGLEVLVNGELVYTATSEDELDVIKDSGVIEINLEGDVVITFNNPADPAIGQVKIDDIIWTAGGTVGIDDNSDVRFNYFPNPMTDVLNITSNSSIVSVEAFNLLGQRVINNTNFNKDRVNVSSLLTGAYIFKIKFENGTQKTFKVFKQ</sequence>
<evidence type="ECO:0000313" key="4">
    <source>
        <dbReference type="EMBL" id="SHI95206.1"/>
    </source>
</evidence>
<dbReference type="STRING" id="797419.SAMN05216556_108105"/>
<dbReference type="Proteomes" id="UP000184172">
    <property type="component" value="Unassembled WGS sequence"/>
</dbReference>
<keyword evidence="5" id="KW-1185">Reference proteome</keyword>
<dbReference type="InterPro" id="IPR026444">
    <property type="entry name" value="Secre_tail"/>
</dbReference>
<name>A0A1M6FC37_9FLAO</name>
<dbReference type="EMBL" id="FQYV01000007">
    <property type="protein sequence ID" value="SHI95206.1"/>
    <property type="molecule type" value="Genomic_DNA"/>
</dbReference>
<keyword evidence="1 2" id="KW-0732">Signal</keyword>
<dbReference type="RefSeq" id="WP_083540684.1">
    <property type="nucleotide sequence ID" value="NZ_FNNS01000008.1"/>
</dbReference>
<feature type="signal peptide" evidence="2">
    <location>
        <begin position="1"/>
        <end position="18"/>
    </location>
</feature>
<protein>
    <submittedName>
        <fullName evidence="4">Por secretion system C-terminal sorting domain-containing protein</fullName>
    </submittedName>
</protein>
<dbReference type="OrthoDB" id="951108at2"/>
<proteinExistence type="predicted"/>
<accession>A0A1M6FC37</accession>
<reference evidence="5" key="1">
    <citation type="submission" date="2016-11" db="EMBL/GenBank/DDBJ databases">
        <authorList>
            <person name="Varghese N."/>
            <person name="Submissions S."/>
        </authorList>
    </citation>
    <scope>NUCLEOTIDE SEQUENCE [LARGE SCALE GENOMIC DNA]</scope>
    <source>
        <strain evidence="5">DSM 26349</strain>
    </source>
</reference>
<evidence type="ECO:0000259" key="3">
    <source>
        <dbReference type="Pfam" id="PF18962"/>
    </source>
</evidence>
<evidence type="ECO:0000256" key="2">
    <source>
        <dbReference type="SAM" id="SignalP"/>
    </source>
</evidence>